<dbReference type="PANTHER" id="PTHR42924:SF3">
    <property type="entry name" value="POLYMERASE_HISTIDINOL PHOSPHATASE N-TERMINAL DOMAIN-CONTAINING PROTEIN"/>
    <property type="match status" value="1"/>
</dbReference>
<keyword evidence="3" id="KW-1185">Reference proteome</keyword>
<sequence length="273" mass="30240">MRVDLHVHSHYSDGSNSVEEVMKMASANGIEQISFVDHDTVNGLPEILILGEKYGIEAIPGIEISAYDFKRDRKVHVLGYNYQPEALHIKSICQSLLERRQAHSLWQIEQIKAAGYELDVKAIIETAKPSTTIYKQHIMKHLTEASYTSPEYKQLYRKLFKGDGVASGDMEYLDAVNAVRAIVADGGLAVVAHPGQLDSYDLVPELVEAGLGGIERNHPDHKAEDHQKVEALAKTYDLVMTGGTDYHGVFGNFIEVGDILSPGNLINSTFAHR</sequence>
<proteinExistence type="predicted"/>
<gene>
    <name evidence="2" type="ORF">CFK40_19470</name>
</gene>
<accession>A0A221MHG8</accession>
<dbReference type="InterPro" id="IPR003141">
    <property type="entry name" value="Pol/His_phosphatase_N"/>
</dbReference>
<dbReference type="RefSeq" id="WP_089534033.1">
    <property type="nucleotide sequence ID" value="NZ_CP022437.1"/>
</dbReference>
<dbReference type="InterPro" id="IPR004013">
    <property type="entry name" value="PHP_dom"/>
</dbReference>
<dbReference type="Gene3D" id="1.10.150.650">
    <property type="match status" value="1"/>
</dbReference>
<dbReference type="KEGG" id="vne:CFK40_19470"/>
<evidence type="ECO:0000313" key="2">
    <source>
        <dbReference type="EMBL" id="ASN07039.1"/>
    </source>
</evidence>
<dbReference type="InterPro" id="IPR052018">
    <property type="entry name" value="PHP_domain"/>
</dbReference>
<dbReference type="InterPro" id="IPR016195">
    <property type="entry name" value="Pol/histidinol_Pase-like"/>
</dbReference>
<evidence type="ECO:0000313" key="3">
    <source>
        <dbReference type="Proteomes" id="UP000204391"/>
    </source>
</evidence>
<dbReference type="SMART" id="SM00481">
    <property type="entry name" value="POLIIIAc"/>
    <property type="match status" value="1"/>
</dbReference>
<name>A0A221MHG8_9BACI</name>
<dbReference type="GO" id="GO:0035312">
    <property type="term" value="F:5'-3' DNA exonuclease activity"/>
    <property type="evidence" value="ECO:0007669"/>
    <property type="project" value="TreeGrafter"/>
</dbReference>
<protein>
    <submittedName>
        <fullName evidence="2">Phosphatase</fullName>
    </submittedName>
</protein>
<reference evidence="2 3" key="1">
    <citation type="journal article" date="2003" name="Int. J. Syst. Evol. Microbiol.">
        <title>Virgibacillus carmonensis sp. nov., Virgibacillus necropolis sp. nov. and Virgibacillus picturae sp. nov., three novel species isolated from deteriorated mural paintings, transfer of the species of the genus salibacillus to Virgibacillus, as Virgibacillus marismortui comb. nov. and Virgibacillus salexigens comb. nov., and emended description of the genus Virgibacillus.</title>
        <authorList>
            <person name="Heyrman J."/>
            <person name="Logan N.A."/>
            <person name="Busse H.J."/>
            <person name="Balcaen A."/>
            <person name="Lebbe L."/>
            <person name="Rodriguez-Diaz M."/>
            <person name="Swings J."/>
            <person name="De Vos P."/>
        </authorList>
    </citation>
    <scope>NUCLEOTIDE SEQUENCE [LARGE SCALE GENOMIC DNA]</scope>
    <source>
        <strain evidence="2 3">LMG 19488</strain>
    </source>
</reference>
<dbReference type="Gene3D" id="3.20.20.140">
    <property type="entry name" value="Metal-dependent hydrolases"/>
    <property type="match status" value="1"/>
</dbReference>
<feature type="domain" description="Polymerase/histidinol phosphatase N-terminal" evidence="1">
    <location>
        <begin position="3"/>
        <end position="68"/>
    </location>
</feature>
<dbReference type="EMBL" id="CP022437">
    <property type="protein sequence ID" value="ASN07039.1"/>
    <property type="molecule type" value="Genomic_DNA"/>
</dbReference>
<organism evidence="2 3">
    <name type="scientific">Virgibacillus necropolis</name>
    <dbReference type="NCBI Taxonomy" id="163877"/>
    <lineage>
        <taxon>Bacteria</taxon>
        <taxon>Bacillati</taxon>
        <taxon>Bacillota</taxon>
        <taxon>Bacilli</taxon>
        <taxon>Bacillales</taxon>
        <taxon>Bacillaceae</taxon>
        <taxon>Virgibacillus</taxon>
    </lineage>
</organism>
<dbReference type="Proteomes" id="UP000204391">
    <property type="component" value="Chromosome"/>
</dbReference>
<dbReference type="SUPFAM" id="SSF89550">
    <property type="entry name" value="PHP domain-like"/>
    <property type="match status" value="1"/>
</dbReference>
<evidence type="ECO:0000259" key="1">
    <source>
        <dbReference type="SMART" id="SM00481"/>
    </source>
</evidence>
<dbReference type="CDD" id="cd07438">
    <property type="entry name" value="PHP_HisPPase_AMP"/>
    <property type="match status" value="1"/>
</dbReference>
<dbReference type="AlphaFoldDB" id="A0A221MHG8"/>
<dbReference type="PANTHER" id="PTHR42924">
    <property type="entry name" value="EXONUCLEASE"/>
    <property type="match status" value="1"/>
</dbReference>
<dbReference type="GO" id="GO:0004534">
    <property type="term" value="F:5'-3' RNA exonuclease activity"/>
    <property type="evidence" value="ECO:0007669"/>
    <property type="project" value="TreeGrafter"/>
</dbReference>
<dbReference type="Pfam" id="PF02811">
    <property type="entry name" value="PHP"/>
    <property type="match status" value="1"/>
</dbReference>
<dbReference type="OrthoDB" id="9804333at2"/>